<sequence>MCLCLDLLAAPPYLVMLVASGTMANDARSGRAPSGRPTKQMRKTRSTRDWNFWKRYFSWRSWELELEHEKPVHQWRHRHQDREPTAASHNVWLRQPWTRCLTGLGTR</sequence>
<accession>A0AAN6XX87</accession>
<reference evidence="3" key="1">
    <citation type="journal article" date="2023" name="Mol. Phylogenet. Evol.">
        <title>Genome-scale phylogeny and comparative genomics of the fungal order Sordariales.</title>
        <authorList>
            <person name="Hensen N."/>
            <person name="Bonometti L."/>
            <person name="Westerberg I."/>
            <person name="Brannstrom I.O."/>
            <person name="Guillou S."/>
            <person name="Cros-Aarteil S."/>
            <person name="Calhoun S."/>
            <person name="Haridas S."/>
            <person name="Kuo A."/>
            <person name="Mondo S."/>
            <person name="Pangilinan J."/>
            <person name="Riley R."/>
            <person name="LaButti K."/>
            <person name="Andreopoulos B."/>
            <person name="Lipzen A."/>
            <person name="Chen C."/>
            <person name="Yan M."/>
            <person name="Daum C."/>
            <person name="Ng V."/>
            <person name="Clum A."/>
            <person name="Steindorff A."/>
            <person name="Ohm R.A."/>
            <person name="Martin F."/>
            <person name="Silar P."/>
            <person name="Natvig D.O."/>
            <person name="Lalanne C."/>
            <person name="Gautier V."/>
            <person name="Ament-Velasquez S.L."/>
            <person name="Kruys A."/>
            <person name="Hutchinson M.I."/>
            <person name="Powell A.J."/>
            <person name="Barry K."/>
            <person name="Miller A.N."/>
            <person name="Grigoriev I.V."/>
            <person name="Debuchy R."/>
            <person name="Gladieux P."/>
            <person name="Hiltunen Thoren M."/>
            <person name="Johannesson H."/>
        </authorList>
    </citation>
    <scope>NUCLEOTIDE SEQUENCE</scope>
    <source>
        <strain evidence="3">PSN293</strain>
    </source>
</reference>
<reference evidence="3" key="2">
    <citation type="submission" date="2023-05" db="EMBL/GenBank/DDBJ databases">
        <authorList>
            <consortium name="Lawrence Berkeley National Laboratory"/>
            <person name="Steindorff A."/>
            <person name="Hensen N."/>
            <person name="Bonometti L."/>
            <person name="Westerberg I."/>
            <person name="Brannstrom I.O."/>
            <person name="Guillou S."/>
            <person name="Cros-Aarteil S."/>
            <person name="Calhoun S."/>
            <person name="Haridas S."/>
            <person name="Kuo A."/>
            <person name="Mondo S."/>
            <person name="Pangilinan J."/>
            <person name="Riley R."/>
            <person name="Labutti K."/>
            <person name="Andreopoulos B."/>
            <person name="Lipzen A."/>
            <person name="Chen C."/>
            <person name="Yanf M."/>
            <person name="Daum C."/>
            <person name="Ng V."/>
            <person name="Clum A."/>
            <person name="Ohm R."/>
            <person name="Martin F."/>
            <person name="Silar P."/>
            <person name="Natvig D."/>
            <person name="Lalanne C."/>
            <person name="Gautier V."/>
            <person name="Ament-Velasquez S.L."/>
            <person name="Kruys A."/>
            <person name="Hutchinson M.I."/>
            <person name="Powell A.J."/>
            <person name="Barry K."/>
            <person name="Miller A.N."/>
            <person name="Grigoriev I.V."/>
            <person name="Debuchy R."/>
            <person name="Gladieux P."/>
            <person name="Thoren M.H."/>
            <person name="Johannesson H."/>
        </authorList>
    </citation>
    <scope>NUCLEOTIDE SEQUENCE</scope>
    <source>
        <strain evidence="3">PSN293</strain>
    </source>
</reference>
<evidence type="ECO:0000256" key="2">
    <source>
        <dbReference type="SAM" id="SignalP"/>
    </source>
</evidence>
<feature type="signal peptide" evidence="2">
    <location>
        <begin position="1"/>
        <end position="24"/>
    </location>
</feature>
<dbReference type="Proteomes" id="UP001301769">
    <property type="component" value="Unassembled WGS sequence"/>
</dbReference>
<feature type="region of interest" description="Disordered" evidence="1">
    <location>
        <begin position="25"/>
        <end position="45"/>
    </location>
</feature>
<dbReference type="AlphaFoldDB" id="A0AAN6XX87"/>
<evidence type="ECO:0000313" key="3">
    <source>
        <dbReference type="EMBL" id="KAK4206207.1"/>
    </source>
</evidence>
<comment type="caution">
    <text evidence="3">The sequence shown here is derived from an EMBL/GenBank/DDBJ whole genome shotgun (WGS) entry which is preliminary data.</text>
</comment>
<organism evidence="3 4">
    <name type="scientific">Rhypophila decipiens</name>
    <dbReference type="NCBI Taxonomy" id="261697"/>
    <lineage>
        <taxon>Eukaryota</taxon>
        <taxon>Fungi</taxon>
        <taxon>Dikarya</taxon>
        <taxon>Ascomycota</taxon>
        <taxon>Pezizomycotina</taxon>
        <taxon>Sordariomycetes</taxon>
        <taxon>Sordariomycetidae</taxon>
        <taxon>Sordariales</taxon>
        <taxon>Naviculisporaceae</taxon>
        <taxon>Rhypophila</taxon>
    </lineage>
</organism>
<evidence type="ECO:0000313" key="4">
    <source>
        <dbReference type="Proteomes" id="UP001301769"/>
    </source>
</evidence>
<keyword evidence="4" id="KW-1185">Reference proteome</keyword>
<keyword evidence="2" id="KW-0732">Signal</keyword>
<protein>
    <recommendedName>
        <fullName evidence="5">Secreted protein</fullName>
    </recommendedName>
</protein>
<proteinExistence type="predicted"/>
<evidence type="ECO:0000256" key="1">
    <source>
        <dbReference type="SAM" id="MobiDB-lite"/>
    </source>
</evidence>
<feature type="chain" id="PRO_5042831155" description="Secreted protein" evidence="2">
    <location>
        <begin position="25"/>
        <end position="107"/>
    </location>
</feature>
<name>A0AAN6XX87_9PEZI</name>
<gene>
    <name evidence="3" type="ORF">QBC37DRAFT_435285</name>
</gene>
<dbReference type="EMBL" id="MU858472">
    <property type="protein sequence ID" value="KAK4206207.1"/>
    <property type="molecule type" value="Genomic_DNA"/>
</dbReference>
<evidence type="ECO:0008006" key="5">
    <source>
        <dbReference type="Google" id="ProtNLM"/>
    </source>
</evidence>